<dbReference type="AlphaFoldDB" id="A0A409WN80"/>
<evidence type="ECO:0000313" key="2">
    <source>
        <dbReference type="EMBL" id="PPQ79952.1"/>
    </source>
</evidence>
<reference evidence="2 3" key="1">
    <citation type="journal article" date="2018" name="Evol. Lett.">
        <title>Horizontal gene cluster transfer increased hallucinogenic mushroom diversity.</title>
        <authorList>
            <person name="Reynolds H.T."/>
            <person name="Vijayakumar V."/>
            <person name="Gluck-Thaler E."/>
            <person name="Korotkin H.B."/>
            <person name="Matheny P.B."/>
            <person name="Slot J.C."/>
        </authorList>
    </citation>
    <scope>NUCLEOTIDE SEQUENCE [LARGE SCALE GENOMIC DNA]</scope>
    <source>
        <strain evidence="2 3">2631</strain>
    </source>
</reference>
<protein>
    <submittedName>
        <fullName evidence="2">Uncharacterized protein</fullName>
    </submittedName>
</protein>
<dbReference type="OrthoDB" id="276323at2759"/>
<dbReference type="STRING" id="93625.A0A409WN80"/>
<name>A0A409WN80_PSICY</name>
<evidence type="ECO:0000313" key="3">
    <source>
        <dbReference type="Proteomes" id="UP000283269"/>
    </source>
</evidence>
<dbReference type="InterPro" id="IPR008862">
    <property type="entry name" value="Tcp11"/>
</dbReference>
<comment type="similarity">
    <text evidence="1">Belongs to the TCP11 family.</text>
</comment>
<organism evidence="2 3">
    <name type="scientific">Psilocybe cyanescens</name>
    <dbReference type="NCBI Taxonomy" id="93625"/>
    <lineage>
        <taxon>Eukaryota</taxon>
        <taxon>Fungi</taxon>
        <taxon>Dikarya</taxon>
        <taxon>Basidiomycota</taxon>
        <taxon>Agaricomycotina</taxon>
        <taxon>Agaricomycetes</taxon>
        <taxon>Agaricomycetidae</taxon>
        <taxon>Agaricales</taxon>
        <taxon>Agaricineae</taxon>
        <taxon>Strophariaceae</taxon>
        <taxon>Psilocybe</taxon>
    </lineage>
</organism>
<accession>A0A409WN80</accession>
<gene>
    <name evidence="2" type="ORF">CVT25_003024</name>
</gene>
<keyword evidence="3" id="KW-1185">Reference proteome</keyword>
<comment type="caution">
    <text evidence="2">The sequence shown here is derived from an EMBL/GenBank/DDBJ whole genome shotgun (WGS) entry which is preliminary data.</text>
</comment>
<evidence type="ECO:0000256" key="1">
    <source>
        <dbReference type="ARBA" id="ARBA00010954"/>
    </source>
</evidence>
<dbReference type="InParanoid" id="A0A409WN80"/>
<sequence length="592" mass="65338">MSGPEHVLLKHAPFSNLPPELIETLNQTYFLHLLVTEPHKVIPPGKSLLSMMTHANFKASDITPKQDKREQIENRVKEVAHRAFWNETRVFNPCHLQALESLSSPLPPVQLPRLRQLYLDLHEGLAPLFPPNHQIIVSLSSPLPPTSSPLLSTVNFLVEIVTALRQRCAPIRDQAIDDLLSALEHSRQGSTDSVTPVSTTLAEFVIETLKAILSLAESMKADLNTFVLGSMTEAQLQGVLLNDVKVRERELVLNVWGGKDIVRGQWRTWISETSSGTSEGTDEKKCIKRLFRALGSDQPIHCMLPSTTPVSYTNGTKPPTELDNRPLELKVSELPPQLFFSTPSFLYVQNCLQAIVISASLLSLTRLSAPTPSRNTILPGSTTGDAPCSEDHDFMTRIWTLLKAEIDDDTDQRNTGSEAGTESTGHTKLINLADEVVRARQQCLAGSSSPILSVDEEKRLRDAVERTLRSTDPVFQLLKKRLMNALEKRIIFLASSGASDNPDAQSIQSIPTKMQTGKNPIEERAGKRPRLVLPESMLPSNQTSSLGKEAGVSMGTTIPGFEDSVLQQAIVEVLQKIVGCVYWVEGVWGDLV</sequence>
<dbReference type="EMBL" id="NHYD01003356">
    <property type="protein sequence ID" value="PPQ79952.1"/>
    <property type="molecule type" value="Genomic_DNA"/>
</dbReference>
<dbReference type="Proteomes" id="UP000283269">
    <property type="component" value="Unassembled WGS sequence"/>
</dbReference>
<proteinExistence type="inferred from homology"/>
<dbReference type="Pfam" id="PF05794">
    <property type="entry name" value="Tcp11"/>
    <property type="match status" value="1"/>
</dbReference>